<evidence type="ECO:0008006" key="3">
    <source>
        <dbReference type="Google" id="ProtNLM"/>
    </source>
</evidence>
<protein>
    <recommendedName>
        <fullName evidence="3">FkbM family methyltransferase</fullName>
    </recommendedName>
</protein>
<dbReference type="AlphaFoldDB" id="A0A7W8UMM0"/>
<dbReference type="EMBL" id="JACHBC010000004">
    <property type="protein sequence ID" value="MBB5560683.1"/>
    <property type="molecule type" value="Genomic_DNA"/>
</dbReference>
<dbReference type="RefSeq" id="WP_183915992.1">
    <property type="nucleotide sequence ID" value="NZ_JACHBB010000004.1"/>
</dbReference>
<accession>A0A7W8UMM0</accession>
<comment type="caution">
    <text evidence="1">The sequence shown here is derived from an EMBL/GenBank/DDBJ whole genome shotgun (WGS) entry which is preliminary data.</text>
</comment>
<evidence type="ECO:0000313" key="2">
    <source>
        <dbReference type="Proteomes" id="UP000528824"/>
    </source>
</evidence>
<proteinExistence type="predicted"/>
<organism evidence="1 2">
    <name type="scientific">Rhizobium lentis</name>
    <dbReference type="NCBI Taxonomy" id="1138194"/>
    <lineage>
        <taxon>Bacteria</taxon>
        <taxon>Pseudomonadati</taxon>
        <taxon>Pseudomonadota</taxon>
        <taxon>Alphaproteobacteria</taxon>
        <taxon>Hyphomicrobiales</taxon>
        <taxon>Rhizobiaceae</taxon>
        <taxon>Rhizobium/Agrobacterium group</taxon>
        <taxon>Rhizobium</taxon>
    </lineage>
</organism>
<sequence>MKNRLRRKFRDFMFQTRRLVGLEKLLIMQGETRAHQIAQLGAIGTLADAEFSVFSQWGEDGIISWLIDTIKPSSTTFVEFGVEDYRESNTRYLLASRYWSGLIIDGSEANIASIRSDDVAYKYDLQTRAAFIDRDNIESLIASAGFNGDLGILSVDIDGVDYWVLERIPQRAAIVIVEYNQGFGDAPLSVPYDPSFIRLNKHYSGMYWGASLAAFKHLLEGKGYEFAGTNRAGTNAFFIDAAYSDKLSGKLGRRHEWPCRMREVRNPDGSLAFKTYSEAKNLLNGLPVVNVTTGETVTL</sequence>
<reference evidence="1 2" key="1">
    <citation type="submission" date="2020-08" db="EMBL/GenBank/DDBJ databases">
        <title>Genomic Encyclopedia of Type Strains, Phase IV (KMG-V): Genome sequencing to study the core and pangenomes of soil and plant-associated prokaryotes.</title>
        <authorList>
            <person name="Whitman W."/>
        </authorList>
    </citation>
    <scope>NUCLEOTIDE SEQUENCE [LARGE SCALE GENOMIC DNA]</scope>
    <source>
        <strain evidence="1 2">SEMIA 4034</strain>
    </source>
</reference>
<name>A0A7W8UMM0_9HYPH</name>
<dbReference type="Proteomes" id="UP000528824">
    <property type="component" value="Unassembled WGS sequence"/>
</dbReference>
<gene>
    <name evidence="1" type="ORF">GGI59_002345</name>
</gene>
<evidence type="ECO:0000313" key="1">
    <source>
        <dbReference type="EMBL" id="MBB5560683.1"/>
    </source>
</evidence>
<keyword evidence="2" id="KW-1185">Reference proteome</keyword>